<dbReference type="GO" id="GO:0004066">
    <property type="term" value="F:asparagine synthase (glutamine-hydrolyzing) activity"/>
    <property type="evidence" value="ECO:0007669"/>
    <property type="project" value="UniProtKB-EC"/>
</dbReference>
<dbReference type="CDD" id="cd00712">
    <property type="entry name" value="AsnB"/>
    <property type="match status" value="1"/>
</dbReference>
<comment type="similarity">
    <text evidence="2">Belongs to the asparagine synthetase family.</text>
</comment>
<evidence type="ECO:0000313" key="12">
    <source>
        <dbReference type="EMBL" id="RSK40497.1"/>
    </source>
</evidence>
<proteinExistence type="inferred from homology"/>
<comment type="pathway">
    <text evidence="1">Amino-acid biosynthesis; L-asparagine biosynthesis; L-asparagine from L-aspartate (L-Gln route): step 1/1.</text>
</comment>
<dbReference type="InterPro" id="IPR033738">
    <property type="entry name" value="AsnB_N"/>
</dbReference>
<keyword evidence="8" id="KW-0061">Asparagine biosynthesis</keyword>
<feature type="binding site" evidence="9">
    <location>
        <position position="290"/>
    </location>
    <ligand>
        <name>ATP</name>
        <dbReference type="ChEBI" id="CHEBI:30616"/>
    </ligand>
</feature>
<keyword evidence="5 9" id="KW-0067">ATP-binding</keyword>
<dbReference type="Gene3D" id="3.60.20.10">
    <property type="entry name" value="Glutamine Phosphoribosylpyrophosphate, subunit 1, domain 1"/>
    <property type="match status" value="1"/>
</dbReference>
<dbReference type="InterPro" id="IPR029055">
    <property type="entry name" value="Ntn_hydrolases_N"/>
</dbReference>
<keyword evidence="4 9" id="KW-0547">Nucleotide-binding</keyword>
<evidence type="ECO:0000256" key="4">
    <source>
        <dbReference type="ARBA" id="ARBA00022741"/>
    </source>
</evidence>
<reference evidence="12 13" key="1">
    <citation type="submission" date="2018-12" db="EMBL/GenBank/DDBJ databases">
        <title>Mangrovimonas spongiae sp. nov., a novel member of the genus Mangrovimonas isolated from marine sponge.</title>
        <authorList>
            <person name="Zhuang L."/>
            <person name="Luo L."/>
        </authorList>
    </citation>
    <scope>NUCLEOTIDE SEQUENCE [LARGE SCALE GENOMIC DNA]</scope>
    <source>
        <strain evidence="12 13">HN-E26</strain>
    </source>
</reference>
<evidence type="ECO:0000256" key="7">
    <source>
        <dbReference type="ARBA" id="ARBA00048741"/>
    </source>
</evidence>
<evidence type="ECO:0000256" key="10">
    <source>
        <dbReference type="PIRSR" id="PIRSR001589-3"/>
    </source>
</evidence>
<gene>
    <name evidence="12" type="primary">asnB</name>
    <name evidence="12" type="ORF">EJA19_05845</name>
</gene>
<evidence type="ECO:0000313" key="13">
    <source>
        <dbReference type="Proteomes" id="UP000270620"/>
    </source>
</evidence>
<dbReference type="Pfam" id="PF00733">
    <property type="entry name" value="Asn_synthase"/>
    <property type="match status" value="1"/>
</dbReference>
<keyword evidence="6 8" id="KW-0315">Glutamine amidotransferase</keyword>
<dbReference type="InterPro" id="IPR001962">
    <property type="entry name" value="Asn_synthase"/>
</dbReference>
<evidence type="ECO:0000256" key="6">
    <source>
        <dbReference type="ARBA" id="ARBA00022962"/>
    </source>
</evidence>
<dbReference type="PROSITE" id="PS51278">
    <property type="entry name" value="GATASE_TYPE_2"/>
    <property type="match status" value="1"/>
</dbReference>
<accession>A0A428K267</accession>
<keyword evidence="8" id="KW-0028">Amino-acid biosynthesis</keyword>
<dbReference type="Gene3D" id="3.40.50.620">
    <property type="entry name" value="HUPs"/>
    <property type="match status" value="1"/>
</dbReference>
<dbReference type="Proteomes" id="UP000270620">
    <property type="component" value="Unassembled WGS sequence"/>
</dbReference>
<dbReference type="GO" id="GO:0006529">
    <property type="term" value="P:asparagine biosynthetic process"/>
    <property type="evidence" value="ECO:0007669"/>
    <property type="project" value="UniProtKB-KW"/>
</dbReference>
<feature type="domain" description="Glutamine amidotransferase type-2" evidence="11">
    <location>
        <begin position="2"/>
        <end position="214"/>
    </location>
</feature>
<evidence type="ECO:0000256" key="3">
    <source>
        <dbReference type="ARBA" id="ARBA00012737"/>
    </source>
</evidence>
<keyword evidence="12" id="KW-0436">Ligase</keyword>
<evidence type="ECO:0000256" key="2">
    <source>
        <dbReference type="ARBA" id="ARBA00005752"/>
    </source>
</evidence>
<dbReference type="CDD" id="cd01991">
    <property type="entry name" value="Asn_synthase_B_C"/>
    <property type="match status" value="1"/>
</dbReference>
<dbReference type="InterPro" id="IPR017932">
    <property type="entry name" value="GATase_2_dom"/>
</dbReference>
<dbReference type="SUPFAM" id="SSF52402">
    <property type="entry name" value="Adenine nucleotide alpha hydrolases-like"/>
    <property type="match status" value="1"/>
</dbReference>
<dbReference type="OrthoDB" id="9763290at2"/>
<feature type="binding site" evidence="9">
    <location>
        <begin position="363"/>
        <end position="364"/>
    </location>
    <ligand>
        <name>ATP</name>
        <dbReference type="ChEBI" id="CHEBI:30616"/>
    </ligand>
</feature>
<dbReference type="InterPro" id="IPR014729">
    <property type="entry name" value="Rossmann-like_a/b/a_fold"/>
</dbReference>
<dbReference type="InterPro" id="IPR006426">
    <property type="entry name" value="Asn_synth_AEB"/>
</dbReference>
<evidence type="ECO:0000256" key="8">
    <source>
        <dbReference type="PIRSR" id="PIRSR001589-1"/>
    </source>
</evidence>
<organism evidence="12 13">
    <name type="scientific">Mangrovimonas spongiae</name>
    <dbReference type="NCBI Taxonomy" id="2494697"/>
    <lineage>
        <taxon>Bacteria</taxon>
        <taxon>Pseudomonadati</taxon>
        <taxon>Bacteroidota</taxon>
        <taxon>Flavobacteriia</taxon>
        <taxon>Flavobacteriales</taxon>
        <taxon>Flavobacteriaceae</taxon>
        <taxon>Mangrovimonas</taxon>
    </lineage>
</organism>
<dbReference type="GO" id="GO:0005829">
    <property type="term" value="C:cytosol"/>
    <property type="evidence" value="ECO:0007669"/>
    <property type="project" value="TreeGrafter"/>
</dbReference>
<dbReference type="NCBIfam" id="TIGR01536">
    <property type="entry name" value="asn_synth_AEB"/>
    <property type="match status" value="1"/>
</dbReference>
<evidence type="ECO:0000256" key="9">
    <source>
        <dbReference type="PIRSR" id="PIRSR001589-2"/>
    </source>
</evidence>
<dbReference type="PANTHER" id="PTHR43284:SF1">
    <property type="entry name" value="ASPARAGINE SYNTHETASE"/>
    <property type="match status" value="1"/>
</dbReference>
<feature type="site" description="Important for beta-aspartyl-AMP intermediate formation" evidence="10">
    <location>
        <position position="365"/>
    </location>
</feature>
<dbReference type="SUPFAM" id="SSF56235">
    <property type="entry name" value="N-terminal nucleophile aminohydrolases (Ntn hydrolases)"/>
    <property type="match status" value="1"/>
</dbReference>
<dbReference type="Pfam" id="PF13522">
    <property type="entry name" value="GATase_6"/>
    <property type="match status" value="1"/>
</dbReference>
<dbReference type="AlphaFoldDB" id="A0A428K267"/>
<comment type="catalytic activity">
    <reaction evidence="7">
        <text>L-aspartate + L-glutamine + ATP + H2O = L-asparagine + L-glutamate + AMP + diphosphate + H(+)</text>
        <dbReference type="Rhea" id="RHEA:12228"/>
        <dbReference type="ChEBI" id="CHEBI:15377"/>
        <dbReference type="ChEBI" id="CHEBI:15378"/>
        <dbReference type="ChEBI" id="CHEBI:29985"/>
        <dbReference type="ChEBI" id="CHEBI:29991"/>
        <dbReference type="ChEBI" id="CHEBI:30616"/>
        <dbReference type="ChEBI" id="CHEBI:33019"/>
        <dbReference type="ChEBI" id="CHEBI:58048"/>
        <dbReference type="ChEBI" id="CHEBI:58359"/>
        <dbReference type="ChEBI" id="CHEBI:456215"/>
        <dbReference type="EC" id="6.3.5.4"/>
    </reaction>
</comment>
<dbReference type="InterPro" id="IPR051786">
    <property type="entry name" value="ASN_synthetase/amidase"/>
</dbReference>
<dbReference type="EC" id="6.3.5.4" evidence="3"/>
<comment type="caution">
    <text evidence="12">The sequence shown here is derived from an EMBL/GenBank/DDBJ whole genome shotgun (WGS) entry which is preliminary data.</text>
</comment>
<dbReference type="RefSeq" id="WP_125467412.1">
    <property type="nucleotide sequence ID" value="NZ_RWBG01000002.1"/>
</dbReference>
<evidence type="ECO:0000256" key="1">
    <source>
        <dbReference type="ARBA" id="ARBA00005187"/>
    </source>
</evidence>
<dbReference type="GO" id="GO:0005524">
    <property type="term" value="F:ATP binding"/>
    <property type="evidence" value="ECO:0007669"/>
    <property type="project" value="UniProtKB-KW"/>
</dbReference>
<feature type="active site" description="For GATase activity" evidence="8">
    <location>
        <position position="2"/>
    </location>
</feature>
<dbReference type="PIRSF" id="PIRSF001589">
    <property type="entry name" value="Asn_synthetase_glu-h"/>
    <property type="match status" value="1"/>
</dbReference>
<sequence length="611" mass="69888">MCGFLAEYNRTHTLQSKSLFTSILAMSNHRGPDDQQYWSNQKDIQLGFNRLSILDVSDAGQQPMRSPQGRYILVFNGEIYNHLELRKQLSETPYKGHSDSETIVVCLEAWGIKKTVEALNGMFAMIIYDTDTQAISLVRDFAGIKPLFYGWDGGTLIAASQYDQVIAHPRFSHKSIDTAVLKLYLEQHVMPAPFGLYEDTYQVLPGEIVSISKEGRKTHHRYWELPKTVSPSIFNIEEGMTYISDVLDDSVARQLRSDVPLGAFLSGGVDSSLVCSSIKKQQQNGQVFTIGSDSQVHDETERAKQFAQALECQQHIWHLSSAEMLRYWDSAMKSLHEPLADFSILPTYMVSKLAKKHVTVALSGDGGDELFFGYERFWSIGKNIQYQHYPKIIRQALYGFDKYTTGNKRLNAVLLAPSQNVAHQGLHSRFRTTLLQAVAPELSTVALPEQYTVYNYTNTKDTRTLLTNMRHAEFYGMMQKTLRKVDLASMQNSLEVRVPFLDKQLIEASLQLDPMLSYGAHKRKHLLKQMMRQRFPSIPKEKTKKGFSVPLGKWLREDLNPIITERLLDNDVATFGFSRSAIEDMINIHYNKQADYKWPIFTLYALMTWRK</sequence>
<keyword evidence="13" id="KW-1185">Reference proteome</keyword>
<feature type="binding site" evidence="9">
    <location>
        <position position="99"/>
    </location>
    <ligand>
        <name>L-glutamine</name>
        <dbReference type="ChEBI" id="CHEBI:58359"/>
    </ligand>
</feature>
<dbReference type="EMBL" id="RWBG01000002">
    <property type="protein sequence ID" value="RSK40497.1"/>
    <property type="molecule type" value="Genomic_DNA"/>
</dbReference>
<name>A0A428K267_9FLAO</name>
<protein>
    <recommendedName>
        <fullName evidence="3">asparagine synthase (glutamine-hydrolyzing)</fullName>
        <ecNumber evidence="3">6.3.5.4</ecNumber>
    </recommendedName>
</protein>
<dbReference type="PANTHER" id="PTHR43284">
    <property type="entry name" value="ASPARAGINE SYNTHETASE (GLUTAMINE-HYDROLYZING)"/>
    <property type="match status" value="1"/>
</dbReference>
<evidence type="ECO:0000256" key="5">
    <source>
        <dbReference type="ARBA" id="ARBA00022840"/>
    </source>
</evidence>
<evidence type="ECO:0000259" key="11">
    <source>
        <dbReference type="PROSITE" id="PS51278"/>
    </source>
</evidence>